<dbReference type="PANTHER" id="PTHR31299:SF0">
    <property type="entry name" value="ESTERASE, PUTATIVE (AFU_ORTHOLOGUE AFUA_1G05850)-RELATED"/>
    <property type="match status" value="1"/>
</dbReference>
<dbReference type="Proteomes" id="UP000326384">
    <property type="component" value="Unassembled WGS sequence"/>
</dbReference>
<proteinExistence type="predicted"/>
<sequence length="428" mass="50048">MKKIFYIFIISVAAILILNTIVFKEIPEKEKQELLKDIRQYKHTINSISMDYPDDSDLKVLDSVLKGNRIVMLGENVHDDGATMQAKSRLIKYLHEKLGYHVVLYEAGQYDSWIMNEEMKNHNMKLPSDSIGGLGLFEFWWNNKETQPLISYYQKTKTSANPIELGGFDIQFSGDVIYERRGKLLKDFLHKNDIDLKRFPILAQYIDKLNYFTYGGFVKRNLTENQKKQLLTEISQLEQAVLKLQKKPENDIYARYLYDMRNNFDKKWKYKAGSMQSMHFRDSLMAKNLIHQIDSVYQGKKIIVWSANLHTFANRYNKGYLPLGAYIKSKYGNTSYMIDFSSYAKLNTTKNLIDKPGKLAIENTFHAMKTPYFFINLRTVPENSVLKKEFVSTINQGTDQKKVWSQFFDGIFYIDTNTFLTPINNGKH</sequence>
<keyword evidence="3" id="KW-1185">Reference proteome</keyword>
<protein>
    <submittedName>
        <fullName evidence="2">Erythromycin esterase family protein</fullName>
    </submittedName>
</protein>
<dbReference type="SUPFAM" id="SSF159501">
    <property type="entry name" value="EreA/ChaN-like"/>
    <property type="match status" value="1"/>
</dbReference>
<name>A0A5N4BJM5_9FLAO</name>
<organism evidence="2 3">
    <name type="scientific">Chryseobacterium viscerum</name>
    <dbReference type="NCBI Taxonomy" id="1037377"/>
    <lineage>
        <taxon>Bacteria</taxon>
        <taxon>Pseudomonadati</taxon>
        <taxon>Bacteroidota</taxon>
        <taxon>Flavobacteriia</taxon>
        <taxon>Flavobacteriales</taxon>
        <taxon>Weeksellaceae</taxon>
        <taxon>Chryseobacterium group</taxon>
        <taxon>Chryseobacterium</taxon>
    </lineage>
</organism>
<evidence type="ECO:0000313" key="2">
    <source>
        <dbReference type="EMBL" id="KAB1228631.1"/>
    </source>
</evidence>
<dbReference type="InterPro" id="IPR007815">
    <property type="entry name" value="Emycin_Estase"/>
</dbReference>
<dbReference type="InterPro" id="IPR052036">
    <property type="entry name" value="Hydrolase/PRTase-associated"/>
</dbReference>
<gene>
    <name evidence="2" type="ORF">F8D52_21440</name>
</gene>
<dbReference type="Gene3D" id="3.40.1660.10">
    <property type="entry name" value="EreA-like (biosynthetic domain)"/>
    <property type="match status" value="2"/>
</dbReference>
<comment type="caution">
    <text evidence="2">The sequence shown here is derived from an EMBL/GenBank/DDBJ whole genome shotgun (WGS) entry which is preliminary data.</text>
</comment>
<dbReference type="CDD" id="cd14728">
    <property type="entry name" value="Ere-like"/>
    <property type="match status" value="1"/>
</dbReference>
<accession>A0A5N4BJM5</accession>
<keyword evidence="1" id="KW-0175">Coiled coil</keyword>
<evidence type="ECO:0000256" key="1">
    <source>
        <dbReference type="SAM" id="Coils"/>
    </source>
</evidence>
<feature type="coiled-coil region" evidence="1">
    <location>
        <begin position="220"/>
        <end position="247"/>
    </location>
</feature>
<dbReference type="Pfam" id="PF05139">
    <property type="entry name" value="Erythro_esteras"/>
    <property type="match status" value="1"/>
</dbReference>
<dbReference type="EMBL" id="VTPV01000018">
    <property type="protein sequence ID" value="KAB1228631.1"/>
    <property type="molecule type" value="Genomic_DNA"/>
</dbReference>
<reference evidence="2 3" key="1">
    <citation type="journal article" date="2019" name="Stand. Genomic Sci.">
        <title>Draft Whole-Genome Sequence of a Novel Chryseobacterium viscerum Strain Isolated from Fresh Water at Dripping Springs, New Mexico.</title>
        <authorList>
            <person name="Kyndt J.A."/>
            <person name="Moore T.C."/>
        </authorList>
    </citation>
    <scope>NUCLEOTIDE SEQUENCE [LARGE SCALE GENOMIC DNA]</scope>
    <source>
        <strain evidence="2 3">DPS</strain>
    </source>
</reference>
<dbReference type="RefSeq" id="WP_152291264.1">
    <property type="nucleotide sequence ID" value="NZ_VTPV01000018.1"/>
</dbReference>
<evidence type="ECO:0000313" key="3">
    <source>
        <dbReference type="Proteomes" id="UP000326384"/>
    </source>
</evidence>
<dbReference type="PANTHER" id="PTHR31299">
    <property type="entry name" value="ESTERASE, PUTATIVE (AFU_ORTHOLOGUE AFUA_1G05850)-RELATED"/>
    <property type="match status" value="1"/>
</dbReference>